<reference evidence="3" key="1">
    <citation type="journal article" date="2020" name="Nat. Commun.">
        <title>Genome sequence of the cluster root forming white lupin.</title>
        <authorList>
            <person name="Hufnagel B."/>
            <person name="Marques A."/>
            <person name="Soriano A."/>
            <person name="Marques L."/>
            <person name="Divol F."/>
            <person name="Doumas P."/>
            <person name="Sallet E."/>
            <person name="Mancinotti D."/>
            <person name="Carrere S."/>
            <person name="Marande W."/>
            <person name="Arribat S."/>
            <person name="Keller J."/>
            <person name="Huneau C."/>
            <person name="Blein T."/>
            <person name="Aime D."/>
            <person name="Laguerre M."/>
            <person name="Taylor J."/>
            <person name="Schubert V."/>
            <person name="Nelson M."/>
            <person name="Geu-Flores F."/>
            <person name="Crespi M."/>
            <person name="Gallardo-Guerrero K."/>
            <person name="Delaux P.-M."/>
            <person name="Salse J."/>
            <person name="Berges H."/>
            <person name="Guyot R."/>
            <person name="Gouzy J."/>
            <person name="Peret B."/>
        </authorList>
    </citation>
    <scope>NUCLEOTIDE SEQUENCE [LARGE SCALE GENOMIC DNA]</scope>
    <source>
        <strain evidence="3">cv. Amiga</strain>
    </source>
</reference>
<keyword evidence="1" id="KW-0812">Transmembrane</keyword>
<proteinExistence type="predicted"/>
<evidence type="ECO:0000313" key="3">
    <source>
        <dbReference type="Proteomes" id="UP000447434"/>
    </source>
</evidence>
<accession>A0A6A4R5J9</accession>
<feature type="transmembrane region" description="Helical" evidence="1">
    <location>
        <begin position="78"/>
        <end position="96"/>
    </location>
</feature>
<evidence type="ECO:0000256" key="1">
    <source>
        <dbReference type="SAM" id="Phobius"/>
    </source>
</evidence>
<dbReference type="EMBL" id="WOCE01000001">
    <property type="protein sequence ID" value="KAE9621261.1"/>
    <property type="molecule type" value="Genomic_DNA"/>
</dbReference>
<dbReference type="AlphaFoldDB" id="A0A6A4R5J9"/>
<name>A0A6A4R5J9_LUPAL</name>
<protein>
    <submittedName>
        <fullName evidence="2">Uncharacterized protein</fullName>
    </submittedName>
</protein>
<dbReference type="Proteomes" id="UP000447434">
    <property type="component" value="Chromosome 1"/>
</dbReference>
<keyword evidence="3" id="KW-1185">Reference proteome</keyword>
<evidence type="ECO:0000313" key="2">
    <source>
        <dbReference type="EMBL" id="KAE9621261.1"/>
    </source>
</evidence>
<gene>
    <name evidence="2" type="ORF">Lalb_Chr01g0011871</name>
</gene>
<keyword evidence="1" id="KW-1133">Transmembrane helix</keyword>
<organism evidence="2 3">
    <name type="scientific">Lupinus albus</name>
    <name type="common">White lupine</name>
    <name type="synonym">Lupinus termis</name>
    <dbReference type="NCBI Taxonomy" id="3870"/>
    <lineage>
        <taxon>Eukaryota</taxon>
        <taxon>Viridiplantae</taxon>
        <taxon>Streptophyta</taxon>
        <taxon>Embryophyta</taxon>
        <taxon>Tracheophyta</taxon>
        <taxon>Spermatophyta</taxon>
        <taxon>Magnoliopsida</taxon>
        <taxon>eudicotyledons</taxon>
        <taxon>Gunneridae</taxon>
        <taxon>Pentapetalae</taxon>
        <taxon>rosids</taxon>
        <taxon>fabids</taxon>
        <taxon>Fabales</taxon>
        <taxon>Fabaceae</taxon>
        <taxon>Papilionoideae</taxon>
        <taxon>50 kb inversion clade</taxon>
        <taxon>genistoids sensu lato</taxon>
        <taxon>core genistoids</taxon>
        <taxon>Genisteae</taxon>
        <taxon>Lupinus</taxon>
    </lineage>
</organism>
<comment type="caution">
    <text evidence="2">The sequence shown here is derived from an EMBL/GenBank/DDBJ whole genome shotgun (WGS) entry which is preliminary data.</text>
</comment>
<sequence length="97" mass="10663">MIILGMEAMVMEIFLGGSGGGGNGGRSSGVFVPAKHKDDHSWWLFLADEEATNVLQVWYECDTQQLCVACLGLLSNSYLFAYDLLCFFLLIALCLCM</sequence>
<keyword evidence="1" id="KW-0472">Membrane</keyword>